<keyword evidence="5 7" id="KW-0456">Lyase</keyword>
<evidence type="ECO:0000256" key="7">
    <source>
        <dbReference type="RuleBase" id="RU003994"/>
    </source>
</evidence>
<organism evidence="9 10">
    <name type="scientific">Oncorhynchus kisutch</name>
    <name type="common">Coho salmon</name>
    <name type="synonym">Salmo kisutch</name>
    <dbReference type="NCBI Taxonomy" id="8019"/>
    <lineage>
        <taxon>Eukaryota</taxon>
        <taxon>Metazoa</taxon>
        <taxon>Chordata</taxon>
        <taxon>Craniata</taxon>
        <taxon>Vertebrata</taxon>
        <taxon>Euteleostomi</taxon>
        <taxon>Actinopterygii</taxon>
        <taxon>Neopterygii</taxon>
        <taxon>Teleostei</taxon>
        <taxon>Protacanthopterygii</taxon>
        <taxon>Salmoniformes</taxon>
        <taxon>Salmonidae</taxon>
        <taxon>Salmoninae</taxon>
        <taxon>Oncorhynchus</taxon>
    </lineage>
</organism>
<dbReference type="PROSITE" id="PS00158">
    <property type="entry name" value="ALDOLASE_CLASS_I"/>
    <property type="match status" value="1"/>
</dbReference>
<name>A0A8C7MME8_ONCKI</name>
<evidence type="ECO:0000256" key="1">
    <source>
        <dbReference type="ARBA" id="ARBA00004714"/>
    </source>
</evidence>
<dbReference type="GO" id="GO:0004332">
    <property type="term" value="F:fructose-bisphosphate aldolase activity"/>
    <property type="evidence" value="ECO:0007669"/>
    <property type="project" value="UniProtKB-EC"/>
</dbReference>
<dbReference type="CDD" id="cd00948">
    <property type="entry name" value="FBP_aldolase_I_a"/>
    <property type="match status" value="1"/>
</dbReference>
<dbReference type="InterPro" id="IPR000741">
    <property type="entry name" value="FBA_I"/>
</dbReference>
<dbReference type="GeneTree" id="ENSGT00950000182987"/>
<evidence type="ECO:0000256" key="2">
    <source>
        <dbReference type="ARBA" id="ARBA00010387"/>
    </source>
</evidence>
<evidence type="ECO:0000313" key="9">
    <source>
        <dbReference type="Ensembl" id="ENSOKIP00005065488.1"/>
    </source>
</evidence>
<dbReference type="FunFam" id="3.20.20.70:FF:000208">
    <property type="entry name" value="Fructose-bisphosphate aldolase"/>
    <property type="match status" value="1"/>
</dbReference>
<evidence type="ECO:0000256" key="8">
    <source>
        <dbReference type="RuleBase" id="RU004257"/>
    </source>
</evidence>
<sequence>MPHQYPALTTEQKKELQEIAERITAPGKGILAADESTGSMGKRLNPIGVENTEENRRLYRQLLFTADERMDACIGGVIFFHETLYQNADDGTNFSQLIKDRGIVVGIKVDKGVVPLAGTDGETTTQGLDGLAERCAQYKKDGADFAKWRSVLKISDNTPSELAIMENANVLARYASICQQVLSAVYKALSDHHVYLEGTLLKPNMVTPGHSCPQKYTNEEIAMATVTALRRTVPPAVTGVTFLSGGQSEEEASINLNAINTCPLGKPWALTFSYGRALQASALNAWRGERDNEKAAAEEFLKRAEVNGLAAQGKYESTGDSGAAGQSLYVANHAY</sequence>
<protein>
    <recommendedName>
        <fullName evidence="3 7">Fructose-bisphosphate aldolase</fullName>
        <ecNumber evidence="3 7">4.1.2.13</ecNumber>
    </recommendedName>
</protein>
<dbReference type="FunFam" id="3.20.20.70:FF:000021">
    <property type="entry name" value="Fructose-bisphosphate aldolase"/>
    <property type="match status" value="1"/>
</dbReference>
<dbReference type="UniPathway" id="UPA00109">
    <property type="reaction ID" value="UER00183"/>
</dbReference>
<dbReference type="InterPro" id="IPR013785">
    <property type="entry name" value="Aldolase_TIM"/>
</dbReference>
<proteinExistence type="inferred from homology"/>
<keyword evidence="4 7" id="KW-0324">Glycolysis</keyword>
<dbReference type="Ensembl" id="ENSOKIT00005069618.1">
    <property type="protein sequence ID" value="ENSOKIP00005065488.1"/>
    <property type="gene ID" value="ENSOKIG00005028065.1"/>
</dbReference>
<evidence type="ECO:0000256" key="5">
    <source>
        <dbReference type="ARBA" id="ARBA00023239"/>
    </source>
</evidence>
<dbReference type="PANTHER" id="PTHR11627">
    <property type="entry name" value="FRUCTOSE-BISPHOSPHATE ALDOLASE"/>
    <property type="match status" value="1"/>
</dbReference>
<dbReference type="InterPro" id="IPR029768">
    <property type="entry name" value="Aldolase_I_AS"/>
</dbReference>
<dbReference type="EC" id="4.1.2.13" evidence="3 7"/>
<gene>
    <name evidence="9" type="primary">ALDOC</name>
    <name evidence="9" type="synonym">aldocb</name>
</gene>
<evidence type="ECO:0000256" key="4">
    <source>
        <dbReference type="ARBA" id="ARBA00023152"/>
    </source>
</evidence>
<dbReference type="Pfam" id="PF00274">
    <property type="entry name" value="Glycolytic"/>
    <property type="match status" value="1"/>
</dbReference>
<keyword evidence="10" id="KW-1185">Reference proteome</keyword>
<comment type="similarity">
    <text evidence="2 7">Belongs to the class I fructose-bisphosphate aldolase family.</text>
</comment>
<dbReference type="SUPFAM" id="SSF51569">
    <property type="entry name" value="Aldolase"/>
    <property type="match status" value="1"/>
</dbReference>
<dbReference type="AlphaFoldDB" id="A0A8C7MME8"/>
<evidence type="ECO:0000256" key="6">
    <source>
        <dbReference type="ARBA" id="ARBA00023270"/>
    </source>
</evidence>
<dbReference type="Proteomes" id="UP000694557">
    <property type="component" value="Unassembled WGS sequence"/>
</dbReference>
<accession>A0A8C7MME8</accession>
<reference evidence="9" key="2">
    <citation type="submission" date="2025-09" db="UniProtKB">
        <authorList>
            <consortium name="Ensembl"/>
        </authorList>
    </citation>
    <scope>IDENTIFICATION</scope>
</reference>
<evidence type="ECO:0000313" key="10">
    <source>
        <dbReference type="Proteomes" id="UP000694557"/>
    </source>
</evidence>
<dbReference type="GO" id="GO:0006096">
    <property type="term" value="P:glycolytic process"/>
    <property type="evidence" value="ECO:0007669"/>
    <property type="project" value="UniProtKB-UniPathway"/>
</dbReference>
<reference evidence="9" key="1">
    <citation type="submission" date="2025-08" db="UniProtKB">
        <authorList>
            <consortium name="Ensembl"/>
        </authorList>
    </citation>
    <scope>IDENTIFICATION</scope>
</reference>
<comment type="catalytic activity">
    <reaction evidence="7">
        <text>beta-D-fructose 1,6-bisphosphate = D-glyceraldehyde 3-phosphate + dihydroxyacetone phosphate</text>
        <dbReference type="Rhea" id="RHEA:14729"/>
        <dbReference type="ChEBI" id="CHEBI:32966"/>
        <dbReference type="ChEBI" id="CHEBI:57642"/>
        <dbReference type="ChEBI" id="CHEBI:59776"/>
        <dbReference type="EC" id="4.1.2.13"/>
    </reaction>
</comment>
<dbReference type="Gene3D" id="3.20.20.70">
    <property type="entry name" value="Aldolase class I"/>
    <property type="match status" value="2"/>
</dbReference>
<comment type="pathway">
    <text evidence="1 8">Carbohydrate degradation; glycolysis; D-glyceraldehyde 3-phosphate and glycerone phosphate from D-glucose: step 4/4.</text>
</comment>
<evidence type="ECO:0000256" key="3">
    <source>
        <dbReference type="ARBA" id="ARBA00013068"/>
    </source>
</evidence>
<keyword evidence="6" id="KW-0704">Schiff base</keyword>